<organism evidence="2 3">
    <name type="scientific">Deinococcus aquiradiocola</name>
    <dbReference type="NCBI Taxonomy" id="393059"/>
    <lineage>
        <taxon>Bacteria</taxon>
        <taxon>Thermotogati</taxon>
        <taxon>Deinococcota</taxon>
        <taxon>Deinococci</taxon>
        <taxon>Deinococcales</taxon>
        <taxon>Deinococcaceae</taxon>
        <taxon>Deinococcus</taxon>
    </lineage>
</organism>
<feature type="transmembrane region" description="Helical" evidence="1">
    <location>
        <begin position="443"/>
        <end position="463"/>
    </location>
</feature>
<accession>A0A917PJ80</accession>
<reference evidence="2" key="2">
    <citation type="submission" date="2020-09" db="EMBL/GenBank/DDBJ databases">
        <authorList>
            <person name="Sun Q."/>
            <person name="Ohkuma M."/>
        </authorList>
    </citation>
    <scope>NUCLEOTIDE SEQUENCE</scope>
    <source>
        <strain evidence="2">JCM 14371</strain>
    </source>
</reference>
<feature type="transmembrane region" description="Helical" evidence="1">
    <location>
        <begin position="129"/>
        <end position="150"/>
    </location>
</feature>
<evidence type="ECO:0000313" key="2">
    <source>
        <dbReference type="EMBL" id="GGJ81008.1"/>
    </source>
</evidence>
<protein>
    <submittedName>
        <fullName evidence="2">Amino acid transporter</fullName>
    </submittedName>
</protein>
<proteinExistence type="predicted"/>
<name>A0A917PJ80_9DEIO</name>
<sequence length="657" mass="70875">MTSPPPRQDSRSSAFRRWLLEGTAPSTPPAAEHEGFYVEEKAVQARHQTHPWWQVMCLTGVDYFSTLGYQPGIAALAAGALSPFATLVLVIVTLFGALPMYRRVAEESPHGDGSISMLERLLSFWPSKLLVLVLIGFVATGFVITITLSAADAAKHMTENPFLKGALGNAQIPATIVLIALLGAVFLKGFKEAIGIAVVLVTLYLGLSAVVVVKGATLVFAHPQVVQDWLGLLTRSYASPLSLIGAALLVFPKLALGLSGFETGVVVMPLVKGDLGDLESQPTGRIRNGKRLLTTAALIMSVFLISSSLVTTLLIPPEAFQPGGVANGRALAYLGHEYLGEVFGTIYDASTIAILWFAGASAMAGLLNILPRYLPRYGMAPDWARANRPLVLVFMAIALIVTLAFKADVDAQASAYATGVLALMTSAAVAVSLSAFRHKERGLGVAFTITSLVFIYVTAVTVLNSPEGLYIALMFVAAILAVSVASRVQRSFELRVSSVEIDDAARSMLKEFPIRPLRFVAHNPDETSLAEYRKKELRARQMAHLPDDDPFLFLEVEVDDASEFSDVVEVTSHQVAEYRILRAKGSSVPNTIAALLLHLRGKGTPPQVYFQWSEEGPVSAAMRFLVEGEGDIPPLTHEILRRAEPDRDRRPIVHVGG</sequence>
<reference evidence="2" key="1">
    <citation type="journal article" date="2014" name="Int. J. Syst. Evol. Microbiol.">
        <title>Complete genome sequence of Corynebacterium casei LMG S-19264T (=DSM 44701T), isolated from a smear-ripened cheese.</title>
        <authorList>
            <consortium name="US DOE Joint Genome Institute (JGI-PGF)"/>
            <person name="Walter F."/>
            <person name="Albersmeier A."/>
            <person name="Kalinowski J."/>
            <person name="Ruckert C."/>
        </authorList>
    </citation>
    <scope>NUCLEOTIDE SEQUENCE</scope>
    <source>
        <strain evidence="2">JCM 14371</strain>
    </source>
</reference>
<feature type="transmembrane region" description="Helical" evidence="1">
    <location>
        <begin position="170"/>
        <end position="187"/>
    </location>
</feature>
<feature type="transmembrane region" description="Helical" evidence="1">
    <location>
        <begin position="413"/>
        <end position="436"/>
    </location>
</feature>
<feature type="transmembrane region" description="Helical" evidence="1">
    <location>
        <begin position="390"/>
        <end position="407"/>
    </location>
</feature>
<feature type="transmembrane region" description="Helical" evidence="1">
    <location>
        <begin position="349"/>
        <end position="370"/>
    </location>
</feature>
<dbReference type="RefSeq" id="WP_188963741.1">
    <property type="nucleotide sequence ID" value="NZ_BMOE01000009.1"/>
</dbReference>
<keyword evidence="3" id="KW-1185">Reference proteome</keyword>
<keyword evidence="1" id="KW-0812">Transmembrane</keyword>
<feature type="transmembrane region" description="Helical" evidence="1">
    <location>
        <begin position="194"/>
        <end position="221"/>
    </location>
</feature>
<dbReference type="Gene3D" id="1.20.1740.10">
    <property type="entry name" value="Amino acid/polyamine transporter I"/>
    <property type="match status" value="1"/>
</dbReference>
<evidence type="ECO:0000313" key="3">
    <source>
        <dbReference type="Proteomes" id="UP000635726"/>
    </source>
</evidence>
<evidence type="ECO:0000256" key="1">
    <source>
        <dbReference type="SAM" id="Phobius"/>
    </source>
</evidence>
<dbReference type="Proteomes" id="UP000635726">
    <property type="component" value="Unassembled WGS sequence"/>
</dbReference>
<keyword evidence="1" id="KW-0472">Membrane</keyword>
<feature type="transmembrane region" description="Helical" evidence="1">
    <location>
        <begin position="469"/>
        <end position="488"/>
    </location>
</feature>
<feature type="transmembrane region" description="Helical" evidence="1">
    <location>
        <begin position="73"/>
        <end position="98"/>
    </location>
</feature>
<comment type="caution">
    <text evidence="2">The sequence shown here is derived from an EMBL/GenBank/DDBJ whole genome shotgun (WGS) entry which is preliminary data.</text>
</comment>
<feature type="transmembrane region" description="Helical" evidence="1">
    <location>
        <begin position="241"/>
        <end position="271"/>
    </location>
</feature>
<dbReference type="AlphaFoldDB" id="A0A917PJ80"/>
<feature type="transmembrane region" description="Helical" evidence="1">
    <location>
        <begin position="292"/>
        <end position="315"/>
    </location>
</feature>
<keyword evidence="1" id="KW-1133">Transmembrane helix</keyword>
<dbReference type="EMBL" id="BMOE01000009">
    <property type="protein sequence ID" value="GGJ81008.1"/>
    <property type="molecule type" value="Genomic_DNA"/>
</dbReference>
<gene>
    <name evidence="2" type="ORF">GCM10008939_26250</name>
</gene>